<feature type="chain" id="PRO_5020573847" evidence="1">
    <location>
        <begin position="28"/>
        <end position="140"/>
    </location>
</feature>
<accession>A0A4Q7DH67</accession>
<keyword evidence="3" id="KW-1185">Reference proteome</keyword>
<dbReference type="AlphaFoldDB" id="A0A4Q7DH67"/>
<protein>
    <submittedName>
        <fullName evidence="2">Uncharacterized protein</fullName>
    </submittedName>
</protein>
<organism evidence="2 3">
    <name type="scientific">Candidatus Finniella inopinata</name>
    <dbReference type="NCBI Taxonomy" id="1696036"/>
    <lineage>
        <taxon>Bacteria</taxon>
        <taxon>Pseudomonadati</taxon>
        <taxon>Pseudomonadota</taxon>
        <taxon>Alphaproteobacteria</taxon>
        <taxon>Holosporales</taxon>
        <taxon>Candidatus Paracaedibacteraceae</taxon>
        <taxon>Candidatus Finniella</taxon>
    </lineage>
</organism>
<dbReference type="RefSeq" id="WP_130153867.1">
    <property type="nucleotide sequence ID" value="NZ_SCFB01000005.1"/>
</dbReference>
<dbReference type="EMBL" id="SCFB01000005">
    <property type="protein sequence ID" value="RZI46113.1"/>
    <property type="molecule type" value="Genomic_DNA"/>
</dbReference>
<dbReference type="PROSITE" id="PS51257">
    <property type="entry name" value="PROKAR_LIPOPROTEIN"/>
    <property type="match status" value="1"/>
</dbReference>
<name>A0A4Q7DH67_9PROT</name>
<evidence type="ECO:0000256" key="1">
    <source>
        <dbReference type="SAM" id="SignalP"/>
    </source>
</evidence>
<comment type="caution">
    <text evidence="2">The sequence shown here is derived from an EMBL/GenBank/DDBJ whole genome shotgun (WGS) entry which is preliminary data.</text>
</comment>
<reference evidence="2 3" key="1">
    <citation type="submission" date="2018-10" db="EMBL/GenBank/DDBJ databases">
        <title>An updated phylogeny of the Alphaproteobacteria reveals that the parasitic Rickettsiales and Holosporales have independent origins.</title>
        <authorList>
            <person name="Munoz-Gomez S.A."/>
            <person name="Hess S."/>
            <person name="Burger G."/>
            <person name="Lang B.F."/>
            <person name="Susko E."/>
            <person name="Slamovits C.H."/>
            <person name="Roger A.J."/>
        </authorList>
    </citation>
    <scope>NUCLEOTIDE SEQUENCE [LARGE SCALE GENOMIC DNA]</scope>
    <source>
        <strain evidence="2">HOLO01</strain>
    </source>
</reference>
<gene>
    <name evidence="2" type="ORF">EQU50_04045</name>
</gene>
<dbReference type="Proteomes" id="UP000293550">
    <property type="component" value="Unassembled WGS sequence"/>
</dbReference>
<feature type="signal peptide" evidence="1">
    <location>
        <begin position="1"/>
        <end position="27"/>
    </location>
</feature>
<evidence type="ECO:0000313" key="3">
    <source>
        <dbReference type="Proteomes" id="UP000293550"/>
    </source>
</evidence>
<evidence type="ECO:0000313" key="2">
    <source>
        <dbReference type="EMBL" id="RZI46113.1"/>
    </source>
</evidence>
<sequence>MTNSLDRTCYSSALSFFLAACVSDCQATDQTGTDRPPGVKWAQRRAAHEPTLLDLNHPLGQRVDFASITLPKEKPLTNAGKVLGPSRDREKVLKYYQSESFMEPYTQLLKSRSFFIPNFIDRDNHCNHLAFQEDFNQRIQ</sequence>
<proteinExistence type="predicted"/>
<keyword evidence="1" id="KW-0732">Signal</keyword>